<dbReference type="HOGENOM" id="CLU_2980790_0_0_1"/>
<dbReference type="AlphaFoldDB" id="A0A0C3MEF1"/>
<name>A0A0C3MEF1_9AGAM</name>
<gene>
    <name evidence="1" type="ORF">M407DRAFT_241562</name>
</gene>
<protein>
    <submittedName>
        <fullName evidence="1">Uncharacterized protein</fullName>
    </submittedName>
</protein>
<evidence type="ECO:0000313" key="1">
    <source>
        <dbReference type="EMBL" id="KIO32142.1"/>
    </source>
</evidence>
<keyword evidence="2" id="KW-1185">Reference proteome</keyword>
<reference evidence="1 2" key="1">
    <citation type="submission" date="2014-04" db="EMBL/GenBank/DDBJ databases">
        <authorList>
            <consortium name="DOE Joint Genome Institute"/>
            <person name="Kuo A."/>
            <person name="Girlanda M."/>
            <person name="Perotto S."/>
            <person name="Kohler A."/>
            <person name="Nagy L.G."/>
            <person name="Floudas D."/>
            <person name="Copeland A."/>
            <person name="Barry K.W."/>
            <person name="Cichocki N."/>
            <person name="Veneault-Fourrey C."/>
            <person name="LaButti K."/>
            <person name="Lindquist E.A."/>
            <person name="Lipzen A."/>
            <person name="Lundell T."/>
            <person name="Morin E."/>
            <person name="Murat C."/>
            <person name="Sun H."/>
            <person name="Tunlid A."/>
            <person name="Henrissat B."/>
            <person name="Grigoriev I.V."/>
            <person name="Hibbett D.S."/>
            <person name="Martin F."/>
            <person name="Nordberg H.P."/>
            <person name="Cantor M.N."/>
            <person name="Hua S.X."/>
        </authorList>
    </citation>
    <scope>NUCLEOTIDE SEQUENCE [LARGE SCALE GENOMIC DNA]</scope>
    <source>
        <strain evidence="1 2">MUT 4182</strain>
    </source>
</reference>
<organism evidence="1 2">
    <name type="scientific">Tulasnella calospora MUT 4182</name>
    <dbReference type="NCBI Taxonomy" id="1051891"/>
    <lineage>
        <taxon>Eukaryota</taxon>
        <taxon>Fungi</taxon>
        <taxon>Dikarya</taxon>
        <taxon>Basidiomycota</taxon>
        <taxon>Agaricomycotina</taxon>
        <taxon>Agaricomycetes</taxon>
        <taxon>Cantharellales</taxon>
        <taxon>Tulasnellaceae</taxon>
        <taxon>Tulasnella</taxon>
    </lineage>
</organism>
<evidence type="ECO:0000313" key="2">
    <source>
        <dbReference type="Proteomes" id="UP000054248"/>
    </source>
</evidence>
<accession>A0A0C3MEF1</accession>
<dbReference type="EMBL" id="KN822957">
    <property type="protein sequence ID" value="KIO32142.1"/>
    <property type="molecule type" value="Genomic_DNA"/>
</dbReference>
<sequence>MVASGAASRGDQHSFFGFRLGALNCSRSSFLWLRTISLKLLGYFSFKTSPKTTLHLIS</sequence>
<dbReference type="Proteomes" id="UP000054248">
    <property type="component" value="Unassembled WGS sequence"/>
</dbReference>
<proteinExistence type="predicted"/>
<reference evidence="2" key="2">
    <citation type="submission" date="2015-01" db="EMBL/GenBank/DDBJ databases">
        <title>Evolutionary Origins and Diversification of the Mycorrhizal Mutualists.</title>
        <authorList>
            <consortium name="DOE Joint Genome Institute"/>
            <consortium name="Mycorrhizal Genomics Consortium"/>
            <person name="Kohler A."/>
            <person name="Kuo A."/>
            <person name="Nagy L.G."/>
            <person name="Floudas D."/>
            <person name="Copeland A."/>
            <person name="Barry K.W."/>
            <person name="Cichocki N."/>
            <person name="Veneault-Fourrey C."/>
            <person name="LaButti K."/>
            <person name="Lindquist E.A."/>
            <person name="Lipzen A."/>
            <person name="Lundell T."/>
            <person name="Morin E."/>
            <person name="Murat C."/>
            <person name="Riley R."/>
            <person name="Ohm R."/>
            <person name="Sun H."/>
            <person name="Tunlid A."/>
            <person name="Henrissat B."/>
            <person name="Grigoriev I.V."/>
            <person name="Hibbett D.S."/>
            <person name="Martin F."/>
        </authorList>
    </citation>
    <scope>NUCLEOTIDE SEQUENCE [LARGE SCALE GENOMIC DNA]</scope>
    <source>
        <strain evidence="2">MUT 4182</strain>
    </source>
</reference>